<dbReference type="EMBL" id="NEDP02004406">
    <property type="protein sequence ID" value="OWF45772.1"/>
    <property type="molecule type" value="Genomic_DNA"/>
</dbReference>
<dbReference type="SUPFAM" id="SSF56436">
    <property type="entry name" value="C-type lectin-like"/>
    <property type="match status" value="1"/>
</dbReference>
<feature type="domain" description="F5/8 type C" evidence="2">
    <location>
        <begin position="79"/>
        <end position="195"/>
    </location>
</feature>
<evidence type="ECO:0000313" key="5">
    <source>
        <dbReference type="Proteomes" id="UP000242188"/>
    </source>
</evidence>
<dbReference type="PROSITE" id="PS50948">
    <property type="entry name" value="PAN"/>
    <property type="match status" value="1"/>
</dbReference>
<keyword evidence="1" id="KW-0732">Signal</keyword>
<feature type="signal peptide" evidence="1">
    <location>
        <begin position="1"/>
        <end position="20"/>
    </location>
</feature>
<dbReference type="Gene3D" id="3.50.4.10">
    <property type="entry name" value="Hepatocyte Growth Factor"/>
    <property type="match status" value="1"/>
</dbReference>
<dbReference type="AlphaFoldDB" id="A0A210QAL4"/>
<dbReference type="Gene3D" id="2.60.120.260">
    <property type="entry name" value="Galactose-binding domain-like"/>
    <property type="match status" value="1"/>
</dbReference>
<evidence type="ECO:0000313" key="4">
    <source>
        <dbReference type="EMBL" id="OWF45772.1"/>
    </source>
</evidence>
<dbReference type="Pfam" id="PF00024">
    <property type="entry name" value="PAN_1"/>
    <property type="match status" value="1"/>
</dbReference>
<dbReference type="OrthoDB" id="10028859at2759"/>
<evidence type="ECO:0000256" key="1">
    <source>
        <dbReference type="SAM" id="SignalP"/>
    </source>
</evidence>
<dbReference type="PROSITE" id="PS50022">
    <property type="entry name" value="FA58C_3"/>
    <property type="match status" value="1"/>
</dbReference>
<dbReference type="InterPro" id="IPR003609">
    <property type="entry name" value="Pan_app"/>
</dbReference>
<organism evidence="4 5">
    <name type="scientific">Mizuhopecten yessoensis</name>
    <name type="common">Japanese scallop</name>
    <name type="synonym">Patinopecten yessoensis</name>
    <dbReference type="NCBI Taxonomy" id="6573"/>
    <lineage>
        <taxon>Eukaryota</taxon>
        <taxon>Metazoa</taxon>
        <taxon>Spiralia</taxon>
        <taxon>Lophotrochozoa</taxon>
        <taxon>Mollusca</taxon>
        <taxon>Bivalvia</taxon>
        <taxon>Autobranchia</taxon>
        <taxon>Pteriomorphia</taxon>
        <taxon>Pectinida</taxon>
        <taxon>Pectinoidea</taxon>
        <taxon>Pectinidae</taxon>
        <taxon>Mizuhopecten</taxon>
    </lineage>
</organism>
<dbReference type="Pfam" id="PF00754">
    <property type="entry name" value="F5_F8_type_C"/>
    <property type="match status" value="1"/>
</dbReference>
<feature type="chain" id="PRO_5012803937" evidence="1">
    <location>
        <begin position="21"/>
        <end position="422"/>
    </location>
</feature>
<protein>
    <submittedName>
        <fullName evidence="4">Hemocytin</fullName>
    </submittedName>
</protein>
<feature type="domain" description="Apple" evidence="3">
    <location>
        <begin position="195"/>
        <end position="290"/>
    </location>
</feature>
<dbReference type="InterPro" id="IPR000421">
    <property type="entry name" value="FA58C"/>
</dbReference>
<dbReference type="Gene3D" id="3.10.100.10">
    <property type="entry name" value="Mannose-Binding Protein A, subunit A"/>
    <property type="match status" value="1"/>
</dbReference>
<evidence type="ECO:0000259" key="2">
    <source>
        <dbReference type="PROSITE" id="PS50022"/>
    </source>
</evidence>
<sequence>MANLLLVLSAVSLVLTLCWGDMDCWDFLVSGPQGVPDSAISASSYHPYNSNGHHNQACSRLYMYKERASSGCAAPNIGAWCSNAGYTIPHIQVEFADLKKIVGVVVQQRLHPNVLNNNLRTYQVLYSQNGVDWEYVQSEGVTQTFYGPADSADENTEEHGSISPPVVARYIRIRALTWTGSAPTPPCLRFDVIGCTHVLNATNTRSRRFAYLNLPGGSISDAEVMTQGHAKHLGECSLRCHRDVTCRSFSYSDGYKDCKTYSVNKYSQLKSGAGVQSILDKQYLYFFDMTNVGLYMTTDPTTELIYKVITRRFSKEDAMTACAGLEMRLLVVNSVDKLNLLQRVTSSSLILEYGSMRVSGGLYEVDGVTKWWDGGDPPQPLNDELVDWDTTVTNAIEECLVYNTNALRRGSCTSELFSICEM</sequence>
<dbReference type="SMART" id="SM00231">
    <property type="entry name" value="FA58C"/>
    <property type="match status" value="1"/>
</dbReference>
<dbReference type="SUPFAM" id="SSF49785">
    <property type="entry name" value="Galactose-binding domain-like"/>
    <property type="match status" value="1"/>
</dbReference>
<dbReference type="SUPFAM" id="SSF57414">
    <property type="entry name" value="Hairpin loop containing domain-like"/>
    <property type="match status" value="1"/>
</dbReference>
<comment type="caution">
    <text evidence="4">The sequence shown here is derived from an EMBL/GenBank/DDBJ whole genome shotgun (WGS) entry which is preliminary data.</text>
</comment>
<dbReference type="InterPro" id="IPR016186">
    <property type="entry name" value="C-type_lectin-like/link_sf"/>
</dbReference>
<accession>A0A210QAL4</accession>
<dbReference type="InterPro" id="IPR008979">
    <property type="entry name" value="Galactose-bd-like_sf"/>
</dbReference>
<dbReference type="InterPro" id="IPR016187">
    <property type="entry name" value="CTDL_fold"/>
</dbReference>
<name>A0A210QAL4_MIZYE</name>
<evidence type="ECO:0000259" key="3">
    <source>
        <dbReference type="PROSITE" id="PS50948"/>
    </source>
</evidence>
<dbReference type="Proteomes" id="UP000242188">
    <property type="component" value="Unassembled WGS sequence"/>
</dbReference>
<reference evidence="4 5" key="1">
    <citation type="journal article" date="2017" name="Nat. Ecol. Evol.">
        <title>Scallop genome provides insights into evolution of bilaterian karyotype and development.</title>
        <authorList>
            <person name="Wang S."/>
            <person name="Zhang J."/>
            <person name="Jiao W."/>
            <person name="Li J."/>
            <person name="Xun X."/>
            <person name="Sun Y."/>
            <person name="Guo X."/>
            <person name="Huan P."/>
            <person name="Dong B."/>
            <person name="Zhang L."/>
            <person name="Hu X."/>
            <person name="Sun X."/>
            <person name="Wang J."/>
            <person name="Zhao C."/>
            <person name="Wang Y."/>
            <person name="Wang D."/>
            <person name="Huang X."/>
            <person name="Wang R."/>
            <person name="Lv J."/>
            <person name="Li Y."/>
            <person name="Zhang Z."/>
            <person name="Liu B."/>
            <person name="Lu W."/>
            <person name="Hui Y."/>
            <person name="Liang J."/>
            <person name="Zhou Z."/>
            <person name="Hou R."/>
            <person name="Li X."/>
            <person name="Liu Y."/>
            <person name="Li H."/>
            <person name="Ning X."/>
            <person name="Lin Y."/>
            <person name="Zhao L."/>
            <person name="Xing Q."/>
            <person name="Dou J."/>
            <person name="Li Y."/>
            <person name="Mao J."/>
            <person name="Guo H."/>
            <person name="Dou H."/>
            <person name="Li T."/>
            <person name="Mu C."/>
            <person name="Jiang W."/>
            <person name="Fu Q."/>
            <person name="Fu X."/>
            <person name="Miao Y."/>
            <person name="Liu J."/>
            <person name="Yu Q."/>
            <person name="Li R."/>
            <person name="Liao H."/>
            <person name="Li X."/>
            <person name="Kong Y."/>
            <person name="Jiang Z."/>
            <person name="Chourrout D."/>
            <person name="Li R."/>
            <person name="Bao Z."/>
        </authorList>
    </citation>
    <scope>NUCLEOTIDE SEQUENCE [LARGE SCALE GENOMIC DNA]</scope>
    <source>
        <strain evidence="4 5">PY_sf001</strain>
    </source>
</reference>
<gene>
    <name evidence="4" type="ORF">KP79_PYT09071</name>
</gene>
<keyword evidence="5" id="KW-1185">Reference proteome</keyword>
<dbReference type="CDD" id="cd00037">
    <property type="entry name" value="CLECT"/>
    <property type="match status" value="1"/>
</dbReference>
<proteinExistence type="predicted"/>
<dbReference type="PANTHER" id="PTHR24543">
    <property type="entry name" value="MULTICOPPER OXIDASE-RELATED"/>
    <property type="match status" value="1"/>
</dbReference>